<protein>
    <recommendedName>
        <fullName evidence="3 10">Lipid-A-disaccharide synthase</fullName>
        <ecNumber evidence="2 10">2.4.1.182</ecNumber>
    </recommendedName>
</protein>
<dbReference type="STRING" id="638303.Thal_0127"/>
<accession>D3SNM7</accession>
<dbReference type="CAZy" id="GT19">
    <property type="family name" value="Glycosyltransferase Family 19"/>
</dbReference>
<dbReference type="RefSeq" id="WP_012991171.1">
    <property type="nucleotide sequence ID" value="NC_013894.1"/>
</dbReference>
<dbReference type="GO" id="GO:0005543">
    <property type="term" value="F:phospholipid binding"/>
    <property type="evidence" value="ECO:0007669"/>
    <property type="project" value="TreeGrafter"/>
</dbReference>
<keyword evidence="6 11" id="KW-0328">Glycosyltransferase</keyword>
<dbReference type="GO" id="GO:0009245">
    <property type="term" value="P:lipid A biosynthetic process"/>
    <property type="evidence" value="ECO:0007669"/>
    <property type="project" value="UniProtKB-UniRule"/>
</dbReference>
<evidence type="ECO:0000256" key="6">
    <source>
        <dbReference type="ARBA" id="ARBA00022676"/>
    </source>
</evidence>
<dbReference type="HOGENOM" id="CLU_036577_3_0_0"/>
<dbReference type="KEGG" id="tal:Thal_0127"/>
<evidence type="ECO:0000313" key="12">
    <source>
        <dbReference type="Proteomes" id="UP000002043"/>
    </source>
</evidence>
<organism evidence="11 12">
    <name type="scientific">Thermocrinis albus (strain DSM 14484 / JCM 11386 / HI 11/12)</name>
    <dbReference type="NCBI Taxonomy" id="638303"/>
    <lineage>
        <taxon>Bacteria</taxon>
        <taxon>Pseudomonadati</taxon>
        <taxon>Aquificota</taxon>
        <taxon>Aquificia</taxon>
        <taxon>Aquificales</taxon>
        <taxon>Aquificaceae</taxon>
        <taxon>Thermocrinis</taxon>
    </lineage>
</organism>
<dbReference type="GO" id="GO:0016020">
    <property type="term" value="C:membrane"/>
    <property type="evidence" value="ECO:0007669"/>
    <property type="project" value="GOC"/>
</dbReference>
<keyword evidence="12" id="KW-1185">Reference proteome</keyword>
<keyword evidence="5" id="KW-0441">Lipid A biosynthesis</keyword>
<keyword evidence="8" id="KW-0443">Lipid metabolism</keyword>
<proteinExistence type="predicted"/>
<name>D3SNM7_THEAH</name>
<evidence type="ECO:0000256" key="4">
    <source>
        <dbReference type="ARBA" id="ARBA00022516"/>
    </source>
</evidence>
<dbReference type="AlphaFoldDB" id="D3SNM7"/>
<dbReference type="GO" id="GO:0008915">
    <property type="term" value="F:lipid-A-disaccharide synthase activity"/>
    <property type="evidence" value="ECO:0007669"/>
    <property type="project" value="UniProtKB-UniRule"/>
</dbReference>
<dbReference type="SUPFAM" id="SSF53756">
    <property type="entry name" value="UDP-Glycosyltransferase/glycogen phosphorylase"/>
    <property type="match status" value="1"/>
</dbReference>
<dbReference type="OrthoDB" id="9801642at2"/>
<dbReference type="EC" id="2.4.1.182" evidence="2 10"/>
<evidence type="ECO:0000256" key="1">
    <source>
        <dbReference type="ARBA" id="ARBA00002056"/>
    </source>
</evidence>
<comment type="catalytic activity">
    <reaction evidence="9">
        <text>a lipid X + a UDP-2-N,3-O-bis[(3R)-3-hydroxyacyl]-alpha-D-glucosamine = a lipid A disaccharide + UDP + H(+)</text>
        <dbReference type="Rhea" id="RHEA:67828"/>
        <dbReference type="ChEBI" id="CHEBI:15378"/>
        <dbReference type="ChEBI" id="CHEBI:58223"/>
        <dbReference type="ChEBI" id="CHEBI:137748"/>
        <dbReference type="ChEBI" id="CHEBI:176338"/>
        <dbReference type="ChEBI" id="CHEBI:176343"/>
        <dbReference type="EC" id="2.4.1.182"/>
    </reaction>
</comment>
<gene>
    <name evidence="11" type="ordered locus">Thal_0127</name>
</gene>
<dbReference type="Pfam" id="PF02684">
    <property type="entry name" value="LpxB"/>
    <property type="match status" value="1"/>
</dbReference>
<evidence type="ECO:0000256" key="10">
    <source>
        <dbReference type="NCBIfam" id="TIGR00215"/>
    </source>
</evidence>
<dbReference type="eggNOG" id="COG0763">
    <property type="taxonomic scope" value="Bacteria"/>
</dbReference>
<sequence>MKVLISLADRSAALYIRHIIKGLEGIEFYGVTDSSLEELGVKRLASVDDLSVVGFWEALPRIPKAIGLLRKIEEMAEKMDVLVLCDAPAFHLPLLKRVRKKAKKIIYFIPPQAWAWKEERARVVTQYADEIVVILPFEVDFYRKWGKEVHYVGHPLVDLAKPTLTQQQVVEKVGTEKYVAVLPGSRWSEIKRHAPYLRPVLDMLYKETGLYLVVPTFEAFLPYLQKEWKDLPVKFFTPSSLPEPSRNIMSYAKAGIIASGTADLEASLLSCPHVTFYRTHLITYLIGKRLARVSYIALTNLVAGRQVVPELVQKSPSELYNTFRQLINSPELLSQQKEYFGEMRNILGPEGVLDRLRSLFLQLFYER</sequence>
<dbReference type="Proteomes" id="UP000002043">
    <property type="component" value="Chromosome"/>
</dbReference>
<dbReference type="PANTHER" id="PTHR30372">
    <property type="entry name" value="LIPID-A-DISACCHARIDE SYNTHASE"/>
    <property type="match status" value="1"/>
</dbReference>
<evidence type="ECO:0000256" key="9">
    <source>
        <dbReference type="ARBA" id="ARBA00048975"/>
    </source>
</evidence>
<dbReference type="InterPro" id="IPR003835">
    <property type="entry name" value="Glyco_trans_19"/>
</dbReference>
<reference evidence="12" key="1">
    <citation type="journal article" date="2010" name="Stand. Genomic Sci.">
        <title>Complete genome sequence of Thermocrinis albus type strain (HI 11/12T).</title>
        <authorList>
            <person name="Wirth R."/>
            <person name="Sikorski J."/>
            <person name="Brambilla E."/>
            <person name="Misra M."/>
            <person name="Lapidus A."/>
            <person name="Copeland A."/>
            <person name="Nolan M."/>
            <person name="Lucas S."/>
            <person name="Chen F."/>
            <person name="Tice H."/>
            <person name="Cheng J.F."/>
            <person name="Han C."/>
            <person name="Detter J.C."/>
            <person name="Tapia R."/>
            <person name="Bruce D."/>
            <person name="Goodwin L."/>
            <person name="Pitluck S."/>
            <person name="Pati A."/>
            <person name="Anderson I."/>
            <person name="Ivanova N."/>
            <person name="Mavromatis K."/>
            <person name="Mikhailova N."/>
            <person name="Chen A."/>
            <person name="Palaniappan K."/>
            <person name="Bilek Y."/>
            <person name="Hader T."/>
            <person name="Land M."/>
            <person name="Hauser L."/>
            <person name="Chang Y.J."/>
            <person name="Jeffries C.D."/>
            <person name="Tindall B.J."/>
            <person name="Rohde M."/>
            <person name="Goker M."/>
            <person name="Bristow J."/>
            <person name="Eisen J.A."/>
            <person name="Markowitz V."/>
            <person name="Hugenholtz P."/>
            <person name="Kyrpides N.C."/>
            <person name="Klenk H.P."/>
        </authorList>
    </citation>
    <scope>NUCLEOTIDE SEQUENCE [LARGE SCALE GENOMIC DNA]</scope>
    <source>
        <strain evidence="12">DSM 14484 / JCM 11386 / HI 11/12</strain>
    </source>
</reference>
<dbReference type="EMBL" id="CP001931">
    <property type="protein sequence ID" value="ADC88764.1"/>
    <property type="molecule type" value="Genomic_DNA"/>
</dbReference>
<evidence type="ECO:0000256" key="3">
    <source>
        <dbReference type="ARBA" id="ARBA00020902"/>
    </source>
</evidence>
<evidence type="ECO:0000256" key="5">
    <source>
        <dbReference type="ARBA" id="ARBA00022556"/>
    </source>
</evidence>
<evidence type="ECO:0000256" key="2">
    <source>
        <dbReference type="ARBA" id="ARBA00012687"/>
    </source>
</evidence>
<dbReference type="PANTHER" id="PTHR30372:SF4">
    <property type="entry name" value="LIPID-A-DISACCHARIDE SYNTHASE, MITOCHONDRIAL-RELATED"/>
    <property type="match status" value="1"/>
</dbReference>
<dbReference type="NCBIfam" id="TIGR00215">
    <property type="entry name" value="lpxB"/>
    <property type="match status" value="1"/>
</dbReference>
<evidence type="ECO:0000313" key="11">
    <source>
        <dbReference type="EMBL" id="ADC88764.1"/>
    </source>
</evidence>
<keyword evidence="4" id="KW-0444">Lipid biosynthesis</keyword>
<evidence type="ECO:0000256" key="8">
    <source>
        <dbReference type="ARBA" id="ARBA00023098"/>
    </source>
</evidence>
<comment type="function">
    <text evidence="1">Condensation of UDP-2,3-diacylglucosamine and 2,3-diacylglucosamine-1-phosphate to form lipid A disaccharide, a precursor of lipid A, a phosphorylated glycolipid that anchors the lipopolysaccharide to the outer membrane of the cell.</text>
</comment>
<evidence type="ECO:0000256" key="7">
    <source>
        <dbReference type="ARBA" id="ARBA00022679"/>
    </source>
</evidence>
<keyword evidence="7 11" id="KW-0808">Transferase</keyword>